<keyword evidence="9" id="KW-1185">Reference proteome</keyword>
<reference evidence="8 9" key="1">
    <citation type="submission" date="2020-01" db="EMBL/GenBank/DDBJ databases">
        <title>Genomes of bacteria type strains.</title>
        <authorList>
            <person name="Chen J."/>
            <person name="Zhu S."/>
            <person name="Chen J."/>
        </authorList>
    </citation>
    <scope>NUCLEOTIDE SEQUENCE [LARGE SCALE GENOMIC DNA]</scope>
    <source>
        <strain evidence="8 9">KCTC 52919</strain>
    </source>
</reference>
<dbReference type="NCBIfam" id="TIGR01331">
    <property type="entry name" value="bisphos_cysQ"/>
    <property type="match status" value="1"/>
</dbReference>
<keyword evidence="6 7" id="KW-0479">Metal-binding</keyword>
<evidence type="ECO:0000256" key="5">
    <source>
        <dbReference type="ARBA" id="ARBA00023136"/>
    </source>
</evidence>
<dbReference type="InterPro" id="IPR020550">
    <property type="entry name" value="Inositol_monophosphatase_CS"/>
</dbReference>
<feature type="binding site" evidence="7">
    <location>
        <position position="95"/>
    </location>
    <ligand>
        <name>Mg(2+)</name>
        <dbReference type="ChEBI" id="CHEBI:18420"/>
        <label>1</label>
        <note>catalytic</note>
    </ligand>
</feature>
<dbReference type="GO" id="GO:0000103">
    <property type="term" value="P:sulfate assimilation"/>
    <property type="evidence" value="ECO:0007669"/>
    <property type="project" value="TreeGrafter"/>
</dbReference>
<proteinExistence type="inferred from homology"/>
<protein>
    <recommendedName>
        <fullName evidence="6">3'(2'),5'-bisphosphate nucleotidase CysQ</fullName>
        <ecNumber evidence="6">3.1.3.7</ecNumber>
    </recommendedName>
    <alternativeName>
        <fullName evidence="6">3'(2'),5-bisphosphonucleoside 3'(2')-phosphohydrolase</fullName>
    </alternativeName>
    <alternativeName>
        <fullName evidence="6">3'-phosphoadenosine 5'-phosphate phosphatase</fullName>
        <shortName evidence="6">PAP phosphatase</shortName>
    </alternativeName>
</protein>
<dbReference type="EC" id="3.1.3.7" evidence="6"/>
<dbReference type="GO" id="GO:0050427">
    <property type="term" value="P:3'-phosphoadenosine 5'-phosphosulfate metabolic process"/>
    <property type="evidence" value="ECO:0007669"/>
    <property type="project" value="TreeGrafter"/>
</dbReference>
<evidence type="ECO:0000256" key="1">
    <source>
        <dbReference type="ARBA" id="ARBA00005289"/>
    </source>
</evidence>
<sequence length="281" mass="29946">MINTNLSDVAILALFEDLALEAGRAIMDVYRSDFATAKKSDCSPVTEADNAAEKVILTGLREKLDGLVCIAEEEISSGMVPAGLGEEFILIDPLDGTKEFIGRKADFTVNIALIRGGVPAIGVVFAPARGEIFSGGSGEATRAMVAAEYRLERRTVVRVRARSSPPRIVASRSHRTPETDAFIATFPGAETVAVGSSLKFCLLASGEADVYPRFGRTMEWDTAAGDAVLRAAGGSTRLVNGGDLIYGKRNQVGDVDFANPWFIATGTATDGDEREVKRLQV</sequence>
<dbReference type="GO" id="GO:0046854">
    <property type="term" value="P:phosphatidylinositol phosphate biosynthetic process"/>
    <property type="evidence" value="ECO:0007669"/>
    <property type="project" value="InterPro"/>
</dbReference>
<evidence type="ECO:0000256" key="4">
    <source>
        <dbReference type="ARBA" id="ARBA00022801"/>
    </source>
</evidence>
<dbReference type="PRINTS" id="PR00377">
    <property type="entry name" value="IMPHPHTASES"/>
</dbReference>
<comment type="cofactor">
    <cofactor evidence="6 7">
        <name>Mg(2+)</name>
        <dbReference type="ChEBI" id="CHEBI:18420"/>
    </cofactor>
</comment>
<feature type="binding site" evidence="6">
    <location>
        <position position="92"/>
    </location>
    <ligand>
        <name>Mg(2+)</name>
        <dbReference type="ChEBI" id="CHEBI:18420"/>
        <label>1</label>
    </ligand>
</feature>
<keyword evidence="4 6" id="KW-0378">Hydrolase</keyword>
<evidence type="ECO:0000313" key="8">
    <source>
        <dbReference type="EMBL" id="NDV89047.1"/>
    </source>
</evidence>
<dbReference type="CDD" id="cd01638">
    <property type="entry name" value="CysQ"/>
    <property type="match status" value="1"/>
</dbReference>
<feature type="binding site" evidence="6">
    <location>
        <position position="94"/>
    </location>
    <ligand>
        <name>Mg(2+)</name>
        <dbReference type="ChEBI" id="CHEBI:18420"/>
        <label>1</label>
    </ligand>
</feature>
<evidence type="ECO:0000313" key="9">
    <source>
        <dbReference type="Proteomes" id="UP000476332"/>
    </source>
</evidence>
<comment type="caution">
    <text evidence="8">The sequence shown here is derived from an EMBL/GenBank/DDBJ whole genome shotgun (WGS) entry which is preliminary data.</text>
</comment>
<evidence type="ECO:0000256" key="3">
    <source>
        <dbReference type="ARBA" id="ARBA00022519"/>
    </source>
</evidence>
<dbReference type="GO" id="GO:0000287">
    <property type="term" value="F:magnesium ion binding"/>
    <property type="evidence" value="ECO:0007669"/>
    <property type="project" value="UniProtKB-UniRule"/>
</dbReference>
<dbReference type="HAMAP" id="MF_02095">
    <property type="entry name" value="CysQ"/>
    <property type="match status" value="1"/>
</dbReference>
<keyword evidence="5 6" id="KW-0472">Membrane</keyword>
<dbReference type="Gene3D" id="3.30.540.10">
    <property type="entry name" value="Fructose-1,6-Bisphosphatase, subunit A, domain 1"/>
    <property type="match status" value="1"/>
</dbReference>
<comment type="similarity">
    <text evidence="1 6">Belongs to the inositol monophosphatase superfamily. CysQ family.</text>
</comment>
<dbReference type="PANTHER" id="PTHR43028:SF5">
    <property type="entry name" value="3'(2'),5'-BISPHOSPHATE NUCLEOTIDASE 1"/>
    <property type="match status" value="1"/>
</dbReference>
<feature type="binding site" evidence="7">
    <location>
        <position position="72"/>
    </location>
    <ligand>
        <name>Mg(2+)</name>
        <dbReference type="ChEBI" id="CHEBI:18420"/>
        <label>1</label>
        <note>catalytic</note>
    </ligand>
</feature>
<feature type="binding site" evidence="6">
    <location>
        <position position="72"/>
    </location>
    <ligand>
        <name>Mg(2+)</name>
        <dbReference type="ChEBI" id="CHEBI:18420"/>
        <label>1</label>
    </ligand>
</feature>
<dbReference type="PANTHER" id="PTHR43028">
    <property type="entry name" value="3'(2'),5'-BISPHOSPHATE NUCLEOTIDASE 1"/>
    <property type="match status" value="1"/>
</dbReference>
<name>A0A6L9MMH2_9HYPH</name>
<evidence type="ECO:0000256" key="7">
    <source>
        <dbReference type="PIRSR" id="PIRSR600760-2"/>
    </source>
</evidence>
<dbReference type="GO" id="GO:0008441">
    <property type="term" value="F:3'(2'),5'-bisphosphate nucleotidase activity"/>
    <property type="evidence" value="ECO:0007669"/>
    <property type="project" value="UniProtKB-UniRule"/>
</dbReference>
<dbReference type="EMBL" id="JAAAMJ010000025">
    <property type="protein sequence ID" value="NDV89047.1"/>
    <property type="molecule type" value="Genomic_DNA"/>
</dbReference>
<feature type="binding site" evidence="6">
    <location>
        <position position="92"/>
    </location>
    <ligand>
        <name>Mg(2+)</name>
        <dbReference type="ChEBI" id="CHEBI:18420"/>
        <label>2</label>
    </ligand>
</feature>
<dbReference type="Pfam" id="PF00459">
    <property type="entry name" value="Inositol_P"/>
    <property type="match status" value="1"/>
</dbReference>
<organism evidence="8 9">
    <name type="scientific">Aurantimonas aggregata</name>
    <dbReference type="NCBI Taxonomy" id="2047720"/>
    <lineage>
        <taxon>Bacteria</taxon>
        <taxon>Pseudomonadati</taxon>
        <taxon>Pseudomonadota</taxon>
        <taxon>Alphaproteobacteria</taxon>
        <taxon>Hyphomicrobiales</taxon>
        <taxon>Aurantimonadaceae</taxon>
        <taxon>Aurantimonas</taxon>
    </lineage>
</organism>
<accession>A0A6L9MMH2</accession>
<feature type="binding site" evidence="6">
    <location>
        <position position="72"/>
    </location>
    <ligand>
        <name>substrate</name>
    </ligand>
</feature>
<dbReference type="InterPro" id="IPR000760">
    <property type="entry name" value="Inositol_monophosphatase-like"/>
</dbReference>
<dbReference type="SUPFAM" id="SSF56655">
    <property type="entry name" value="Carbohydrate phosphatase"/>
    <property type="match status" value="1"/>
</dbReference>
<dbReference type="InterPro" id="IPR050725">
    <property type="entry name" value="CysQ/Inositol_MonoPase"/>
</dbReference>
<comment type="function">
    <text evidence="6">Converts adenosine-3',5'-bisphosphate (PAP) to AMP.</text>
</comment>
<dbReference type="RefSeq" id="WP_163045896.1">
    <property type="nucleotide sequence ID" value="NZ_JAAAMJ010000025.1"/>
</dbReference>
<feature type="binding site" evidence="6">
    <location>
        <position position="221"/>
    </location>
    <ligand>
        <name>substrate</name>
    </ligand>
</feature>
<dbReference type="Proteomes" id="UP000476332">
    <property type="component" value="Unassembled WGS sequence"/>
</dbReference>
<feature type="binding site" evidence="7">
    <location>
        <position position="92"/>
    </location>
    <ligand>
        <name>Mg(2+)</name>
        <dbReference type="ChEBI" id="CHEBI:18420"/>
        <label>1</label>
        <note>catalytic</note>
    </ligand>
</feature>
<feature type="binding site" evidence="6">
    <location>
        <position position="221"/>
    </location>
    <ligand>
        <name>Mg(2+)</name>
        <dbReference type="ChEBI" id="CHEBI:18420"/>
        <label>2</label>
    </ligand>
</feature>
<evidence type="ECO:0000256" key="2">
    <source>
        <dbReference type="ARBA" id="ARBA00022475"/>
    </source>
</evidence>
<keyword evidence="2 6" id="KW-1003">Cell membrane</keyword>
<dbReference type="InterPro" id="IPR006240">
    <property type="entry name" value="CysQ"/>
</dbReference>
<comment type="catalytic activity">
    <reaction evidence="6">
        <text>adenosine 3',5'-bisphosphate + H2O = AMP + phosphate</text>
        <dbReference type="Rhea" id="RHEA:10040"/>
        <dbReference type="ChEBI" id="CHEBI:15377"/>
        <dbReference type="ChEBI" id="CHEBI:43474"/>
        <dbReference type="ChEBI" id="CHEBI:58343"/>
        <dbReference type="ChEBI" id="CHEBI:456215"/>
        <dbReference type="EC" id="3.1.3.7"/>
    </reaction>
</comment>
<keyword evidence="6 7" id="KW-0460">Magnesium</keyword>
<gene>
    <name evidence="6 8" type="primary">cysQ</name>
    <name evidence="8" type="ORF">GTW51_20425</name>
</gene>
<feature type="binding site" evidence="7">
    <location>
        <position position="221"/>
    </location>
    <ligand>
        <name>Mg(2+)</name>
        <dbReference type="ChEBI" id="CHEBI:18420"/>
        <label>1</label>
        <note>catalytic</note>
    </ligand>
</feature>
<feature type="binding site" evidence="6">
    <location>
        <begin position="94"/>
        <end position="97"/>
    </location>
    <ligand>
        <name>substrate</name>
    </ligand>
</feature>
<dbReference type="PROSITE" id="PS00630">
    <property type="entry name" value="IMP_2"/>
    <property type="match status" value="1"/>
</dbReference>
<feature type="binding site" evidence="7">
    <location>
        <position position="94"/>
    </location>
    <ligand>
        <name>Mg(2+)</name>
        <dbReference type="ChEBI" id="CHEBI:18420"/>
        <label>1</label>
        <note>catalytic</note>
    </ligand>
</feature>
<feature type="binding site" evidence="6">
    <location>
        <position position="95"/>
    </location>
    <ligand>
        <name>Mg(2+)</name>
        <dbReference type="ChEBI" id="CHEBI:18420"/>
        <label>2</label>
    </ligand>
</feature>
<dbReference type="AlphaFoldDB" id="A0A6L9MMH2"/>
<keyword evidence="3 6" id="KW-0997">Cell inner membrane</keyword>
<comment type="subcellular location">
    <subcellularLocation>
        <location evidence="6">Cell inner membrane</location>
        <topology evidence="6">Peripheral membrane protein</topology>
        <orientation evidence="6">Cytoplasmic side</orientation>
    </subcellularLocation>
</comment>
<dbReference type="GO" id="GO:0005886">
    <property type="term" value="C:plasma membrane"/>
    <property type="evidence" value="ECO:0007669"/>
    <property type="project" value="UniProtKB-SubCell"/>
</dbReference>
<evidence type="ECO:0000256" key="6">
    <source>
        <dbReference type="HAMAP-Rule" id="MF_02095"/>
    </source>
</evidence>
<dbReference type="Gene3D" id="3.40.190.80">
    <property type="match status" value="1"/>
</dbReference>